<evidence type="ECO:0000256" key="2">
    <source>
        <dbReference type="SAM" id="MobiDB-lite"/>
    </source>
</evidence>
<dbReference type="GeneID" id="5478308"/>
<feature type="compositionally biased region" description="Basic and acidic residues" evidence="2">
    <location>
        <begin position="466"/>
        <end position="482"/>
    </location>
</feature>
<feature type="compositionally biased region" description="Polar residues" evidence="2">
    <location>
        <begin position="690"/>
        <end position="701"/>
    </location>
</feature>
<feature type="compositionally biased region" description="Low complexity" evidence="2">
    <location>
        <begin position="1259"/>
        <end position="1270"/>
    </location>
</feature>
<feature type="coiled-coil region" evidence="1">
    <location>
        <begin position="36"/>
        <end position="63"/>
    </location>
</feature>
<feature type="compositionally biased region" description="Basic and acidic residues" evidence="2">
    <location>
        <begin position="550"/>
        <end position="569"/>
    </location>
</feature>
<feature type="domain" description="Cyclic nucleotide-binding" evidence="3">
    <location>
        <begin position="1550"/>
        <end position="1657"/>
    </location>
</feature>
<dbReference type="Gene3D" id="2.60.120.10">
    <property type="entry name" value="Jelly Rolls"/>
    <property type="match status" value="4"/>
</dbReference>
<evidence type="ECO:0000259" key="3">
    <source>
        <dbReference type="PROSITE" id="PS50042"/>
    </source>
</evidence>
<dbReference type="InParanoid" id="A7AU96"/>
<comment type="caution">
    <text evidence="4">The sequence shown here is derived from an EMBL/GenBank/DDBJ whole genome shotgun (WGS) entry which is preliminary data.</text>
</comment>
<dbReference type="GO" id="GO:0005829">
    <property type="term" value="C:cytosol"/>
    <property type="evidence" value="ECO:0007669"/>
    <property type="project" value="TreeGrafter"/>
</dbReference>
<proteinExistence type="predicted"/>
<dbReference type="InterPro" id="IPR018490">
    <property type="entry name" value="cNMP-bd_dom_sf"/>
</dbReference>
<evidence type="ECO:0000313" key="4">
    <source>
        <dbReference type="EMBL" id="EDO06507.1"/>
    </source>
</evidence>
<feature type="compositionally biased region" description="Low complexity" evidence="2">
    <location>
        <begin position="514"/>
        <end position="526"/>
    </location>
</feature>
<dbReference type="PANTHER" id="PTHR11635:SF152">
    <property type="entry name" value="CAMP-DEPENDENT PROTEIN KINASE TYPE I REGULATORY SUBUNIT-RELATED"/>
    <property type="match status" value="1"/>
</dbReference>
<accession>A7AU96</accession>
<dbReference type="PANTHER" id="PTHR11635">
    <property type="entry name" value="CAMP-DEPENDENT PROTEIN KINASE REGULATORY CHAIN"/>
    <property type="match status" value="1"/>
</dbReference>
<feature type="region of interest" description="Disordered" evidence="2">
    <location>
        <begin position="323"/>
        <end position="526"/>
    </location>
</feature>
<dbReference type="InterPro" id="IPR014710">
    <property type="entry name" value="RmlC-like_jellyroll"/>
</dbReference>
<dbReference type="InterPro" id="IPR050503">
    <property type="entry name" value="cAMP-dep_PK_reg_su-like"/>
</dbReference>
<feature type="compositionally biased region" description="Basic and acidic residues" evidence="2">
    <location>
        <begin position="351"/>
        <end position="370"/>
    </location>
</feature>
<feature type="compositionally biased region" description="Polar residues" evidence="2">
    <location>
        <begin position="666"/>
        <end position="675"/>
    </location>
</feature>
<feature type="compositionally biased region" description="Polar residues" evidence="2">
    <location>
        <begin position="493"/>
        <end position="505"/>
    </location>
</feature>
<dbReference type="VEuPathDB" id="PiroplasmaDB:BBOV_II005562"/>
<dbReference type="GO" id="GO:0005952">
    <property type="term" value="C:cAMP-dependent protein kinase complex"/>
    <property type="evidence" value="ECO:0007669"/>
    <property type="project" value="InterPro"/>
</dbReference>
<feature type="region of interest" description="Disordered" evidence="2">
    <location>
        <begin position="1052"/>
        <end position="1075"/>
    </location>
</feature>
<feature type="region of interest" description="Disordered" evidence="2">
    <location>
        <begin position="1087"/>
        <end position="1130"/>
    </location>
</feature>
<feature type="region of interest" description="Disordered" evidence="2">
    <location>
        <begin position="543"/>
        <end position="609"/>
    </location>
</feature>
<feature type="region of interest" description="Disordered" evidence="2">
    <location>
        <begin position="666"/>
        <end position="701"/>
    </location>
</feature>
<evidence type="ECO:0000256" key="1">
    <source>
        <dbReference type="SAM" id="Coils"/>
    </source>
</evidence>
<keyword evidence="5" id="KW-1185">Reference proteome</keyword>
<reference evidence="4 5" key="1">
    <citation type="journal article" date="2007" name="PLoS Pathog.">
        <title>Genome sequence of Babesia bovis and comparative analysis of apicomplexan hemoprotozoa.</title>
        <authorList>
            <person name="Brayton K.A."/>
            <person name="Lau A.O.T."/>
            <person name="Herndon D.R."/>
            <person name="Hannick L."/>
            <person name="Kappmeyer L.S."/>
            <person name="Berens S.J."/>
            <person name="Bidwell S.L."/>
            <person name="Brown W.C."/>
            <person name="Crabtree J."/>
            <person name="Fadrosh D."/>
            <person name="Feldblum T."/>
            <person name="Forberger H.A."/>
            <person name="Haas B.J."/>
            <person name="Howell J.M."/>
            <person name="Khouri H."/>
            <person name="Koo H."/>
            <person name="Mann D.J."/>
            <person name="Norimine J."/>
            <person name="Paulsen I.T."/>
            <person name="Radune D."/>
            <person name="Ren Q."/>
            <person name="Smith R.K. Jr."/>
            <person name="Suarez C.E."/>
            <person name="White O."/>
            <person name="Wortman J.R."/>
            <person name="Knowles D.P. Jr."/>
            <person name="McElwain T.F."/>
            <person name="Nene V.M."/>
        </authorList>
    </citation>
    <scope>NUCLEOTIDE SEQUENCE [LARGE SCALE GENOMIC DNA]</scope>
    <source>
        <strain evidence="4">T2Bo</strain>
    </source>
</reference>
<dbReference type="SUPFAM" id="SSF51206">
    <property type="entry name" value="cAMP-binding domain-like"/>
    <property type="match status" value="4"/>
</dbReference>
<name>A7AU96_BABBO</name>
<feature type="region of interest" description="Disordered" evidence="2">
    <location>
        <begin position="1259"/>
        <end position="1288"/>
    </location>
</feature>
<dbReference type="OMA" id="CKEQVYE"/>
<evidence type="ECO:0000313" key="5">
    <source>
        <dbReference type="Proteomes" id="UP000002173"/>
    </source>
</evidence>
<feature type="domain" description="Cyclic nucleotide-binding" evidence="3">
    <location>
        <begin position="742"/>
        <end position="846"/>
    </location>
</feature>
<feature type="region of interest" description="Disordered" evidence="2">
    <location>
        <begin position="1151"/>
        <end position="1172"/>
    </location>
</feature>
<dbReference type="VEuPathDB" id="PiroplasmaDB:BBOV_II005564"/>
<sequence length="1832" mass="201411">MPPGSKCACIAKLAQLHTTVLDELHPCKEQVYESRISQLLGTIDALQLKNDDLRTELADLHSKIASDPFLSSRLQGVLSKLQNGSSRVYGSDFHAETNATALYRQLTILEDRNRELESRLSMEYAVSMSWKHKIQDIEHRLREQLDDLVGETRDVSCLKDSDAVKSRSDKREALSKEAFDLLKLARIRIADDKNRIDSFVARIADLEKELLEHRLRHPDLTNQTTRPLPGIDVSGLHLGRPHVEQAIVETARMQLSSSRNAIGCEREVELSRLSINNEPLIFNDNIGAAPAESNGSRESARRQKLISLYSDILDLLKQNRTKAPPVPIQQSKQTKTILVPVPADSKRKPRANKDSRRQHETSKSRSKSPDDVMSTDTLPMAPSAAPLSETKEAAATPLAHEKTSITAGGVEYNNKLPSNPSVGKEEGLAASEAENLDTVVAPSTFENQDEAFSDNLLSSAPQSDAEDSHTLSDIGERNHELDISDDVMEEQPSIRNESLQSSDTIPLSEPEVPPSDSTPLSPDSISSVLEQNIAIRISSSINDVSPSRVSDSDFSDRSCQDVTSLHENESTVSSHSPPDAELDDNKLAPDAMSWSDSISSETSLTPDDKEAFSPIVSHEDDAPVAQPVTSVATNVDESETDMIVNDDVEPPLSLGTNVVSVEHSIHSTSRSSTQDNVEEARHISKPPSAISDTESISGYSETPSLEYENSTVVLPGASIQPLTEQKRQILDALMLLLESVPILKDLPKERLRSLLPYFKLQSYPPRAAIILAGEKPRYFYILASGTVSAYSYEGVNKPNRLLRKYLNTDYFGELSLINKQACTSYIIAESHVTVQTMSGSNFLKLLKDLLPKFRERALASYSSNKNDDTNAEVTTVKKDFPDVSQFISGIPIVNVLAKQQNVAKLFRYRELSDGEILVKSILELRDLCVVYKGALDVKLHGSKKIAVIDPKSFIGGVDCFDSQVVDAMASSHLVASGDTLLLILDGDILRERCKNVLEHVRHFLEQYFRDKLQELELLQGVDSLSARFERITHSVNATISLTQQSSIAGSFINDSSEGELDSEDGSPVSVSTDTPYVSALTGSKMSFVETPNDSIETKSMEDDSDIMSSSKEASIQSNDRSDAPAAASISVASSIQQNDLDSDTMEIALSHNQNDGSRSITSFDSDSSGTLRDDSIITDSDACSGIVETDKESCAEAIDATIKTDKNMGSNSTSHNNQPIANVVRNTKRVPTGIFTRGIKASETAQSILHSEVKPADSYFSDSSDSSDLSEPLSTFSDSALDDESCSSPRNYTDDELLAMKYLMIATLKTKFTSLGAAFQCMDIDNCGAVDRDSFFMFVENLCIASFENSDMPYLFDMLKDASSDAITMSSLYHSSGETITTTKGLHDRLQHAYGSARLAFVKQCGPLKMSTTCSDSDFVAMCTNIGVPEATARDLFKKLDVCDNGYVTVMTMLKLMCGDWTFEDAVAKESVASSSYNQILGYWTTDDYDSFRKELKDHESSVFDVLDYGVDVSLVDNTWEEPCSLADEGNTIKRYMDLVIKPAITAHPYYKSLSLVQKQYIATLLTESRQKSGSVVIAQGDKDFPLYLLLSGLLESSYTTYIFVESYKTEVEVGTWLDFDSLVNKQVATMTYTVSDTDEALLGRIDRRKFHETVVPMVETRIKRVAVIATFLSKVSCLEGLDDNDIHLIACASVVRKRKMHETIYRQGDKPDWFYIIFDGSVDLCMPGSRDNTAITLFTTSLLGTEEVINSMPAYSNTVIASSSTVLLLGWPAGSFKSVFGAACERIKDASLKAHSQCCHLFSQMLEASKNAGTKSSKSVSFSPDTADNNV</sequence>
<organism evidence="4 5">
    <name type="scientific">Babesia bovis</name>
    <dbReference type="NCBI Taxonomy" id="5865"/>
    <lineage>
        <taxon>Eukaryota</taxon>
        <taxon>Sar</taxon>
        <taxon>Alveolata</taxon>
        <taxon>Apicomplexa</taxon>
        <taxon>Aconoidasida</taxon>
        <taxon>Piroplasmida</taxon>
        <taxon>Babesiidae</taxon>
        <taxon>Babesia</taxon>
    </lineage>
</organism>
<dbReference type="eggNOG" id="KOG1113">
    <property type="taxonomic scope" value="Eukaryota"/>
</dbReference>
<keyword evidence="1" id="KW-0175">Coiled coil</keyword>
<protein>
    <submittedName>
        <fullName evidence="4">Cyclic nucleotide-binding domain containing protein</fullName>
    </submittedName>
</protein>
<dbReference type="KEGG" id="bbo:BBOV_II005564"/>
<feature type="coiled-coil region" evidence="1">
    <location>
        <begin position="189"/>
        <end position="223"/>
    </location>
</feature>
<dbReference type="SUPFAM" id="SSF47473">
    <property type="entry name" value="EF-hand"/>
    <property type="match status" value="1"/>
</dbReference>
<dbReference type="Proteomes" id="UP000002173">
    <property type="component" value="Chromosome 2"/>
</dbReference>
<dbReference type="PROSITE" id="PS50042">
    <property type="entry name" value="CNMP_BINDING_3"/>
    <property type="match status" value="3"/>
</dbReference>
<dbReference type="InterPro" id="IPR011992">
    <property type="entry name" value="EF-hand-dom_pair"/>
</dbReference>
<dbReference type="InterPro" id="IPR000595">
    <property type="entry name" value="cNMP-bd_dom"/>
</dbReference>
<feature type="compositionally biased region" description="Low complexity" evidence="2">
    <location>
        <begin position="1156"/>
        <end position="1170"/>
    </location>
</feature>
<dbReference type="EMBL" id="AAXT01000003">
    <property type="protein sequence ID" value="EDO06507.1"/>
    <property type="molecule type" value="Genomic_DNA"/>
</dbReference>
<dbReference type="SMART" id="SM00100">
    <property type="entry name" value="cNMP"/>
    <property type="match status" value="3"/>
</dbReference>
<gene>
    <name evidence="4" type="ORF">BBOV_II005560</name>
</gene>
<dbReference type="CDD" id="cd00038">
    <property type="entry name" value="CAP_ED"/>
    <property type="match status" value="2"/>
</dbReference>
<dbReference type="Pfam" id="PF00027">
    <property type="entry name" value="cNMP_binding"/>
    <property type="match status" value="2"/>
</dbReference>
<feature type="compositionally biased region" description="Polar residues" evidence="2">
    <location>
        <begin position="594"/>
        <end position="605"/>
    </location>
</feature>
<dbReference type="VEuPathDB" id="PiroplasmaDB:BBOV_II005560"/>
<feature type="domain" description="Cyclic nucleotide-binding" evidence="3">
    <location>
        <begin position="1678"/>
        <end position="1782"/>
    </location>
</feature>
<dbReference type="STRING" id="5865.A7AU96"/>